<dbReference type="KEGG" id="arep:ID810_07840"/>
<keyword evidence="2" id="KW-0813">Transport</keyword>
<keyword evidence="3 4" id="KW-0732">Signal</keyword>
<keyword evidence="6" id="KW-1185">Reference proteome</keyword>
<dbReference type="EMBL" id="CP063989">
    <property type="protein sequence ID" value="QPL04694.1"/>
    <property type="molecule type" value="Genomic_DNA"/>
</dbReference>
<proteinExistence type="inferred from homology"/>
<name>A0A7T0LJ26_9ACTO</name>
<dbReference type="GO" id="GO:0015768">
    <property type="term" value="P:maltose transport"/>
    <property type="evidence" value="ECO:0007669"/>
    <property type="project" value="TreeGrafter"/>
</dbReference>
<sequence>MTPASLSRRTLISASLLSGAGAVLLSSCSSAKGKNEQAPTQMFTWVSSESDRAQWQAFVDAVRETDPSFNLDFSGPSYNDYYTKAKTRMTASDAPGILTTQAARTKELVGIMAPLDDLIKKHGVDTSVFNSAMIKGMTVDGKIYALPYDAEPCVMFYNRQSFTAAGLTEPTTGYTYEQFLSDMKALTADGKVGIAVKPNLMDNAPGAFAYANGATALDDKGKLSLTSSTFVSSIQKAFDLASVNGYAKAPSASDGDEVAQGAFTSGQAASIIDGPWMYATFAEQLGENLGVCVIPSDSGQAIGVIQGSGFGIGKNCPDKDAAFKNIMKLVSPDVIGKVARTRGTVPSIISQIDGWAEGKPAGNVDAIKFLLDRGTALVTPTNWNQIVTSFTQYCPEGYRGSRTAADILKDLQESAG</sequence>
<evidence type="ECO:0000256" key="1">
    <source>
        <dbReference type="ARBA" id="ARBA00008520"/>
    </source>
</evidence>
<dbReference type="Pfam" id="PF01547">
    <property type="entry name" value="SBP_bac_1"/>
    <property type="match status" value="1"/>
</dbReference>
<evidence type="ECO:0000313" key="5">
    <source>
        <dbReference type="EMBL" id="QPL04694.1"/>
    </source>
</evidence>
<dbReference type="PANTHER" id="PTHR30061:SF50">
    <property type="entry name" value="MALTOSE_MALTODEXTRIN-BINDING PERIPLASMIC PROTEIN"/>
    <property type="match status" value="1"/>
</dbReference>
<evidence type="ECO:0000313" key="6">
    <source>
        <dbReference type="Proteomes" id="UP000594637"/>
    </source>
</evidence>
<dbReference type="GO" id="GO:0042956">
    <property type="term" value="P:maltodextrin transmembrane transport"/>
    <property type="evidence" value="ECO:0007669"/>
    <property type="project" value="TreeGrafter"/>
</dbReference>
<dbReference type="GO" id="GO:1901982">
    <property type="term" value="F:maltose binding"/>
    <property type="evidence" value="ECO:0007669"/>
    <property type="project" value="TreeGrafter"/>
</dbReference>
<dbReference type="InterPro" id="IPR006311">
    <property type="entry name" value="TAT_signal"/>
</dbReference>
<evidence type="ECO:0000256" key="4">
    <source>
        <dbReference type="SAM" id="SignalP"/>
    </source>
</evidence>
<dbReference type="Proteomes" id="UP000594637">
    <property type="component" value="Chromosome"/>
</dbReference>
<evidence type="ECO:0000256" key="3">
    <source>
        <dbReference type="ARBA" id="ARBA00022729"/>
    </source>
</evidence>
<dbReference type="PROSITE" id="PS51318">
    <property type="entry name" value="TAT"/>
    <property type="match status" value="1"/>
</dbReference>
<dbReference type="SUPFAM" id="SSF53850">
    <property type="entry name" value="Periplasmic binding protein-like II"/>
    <property type="match status" value="1"/>
</dbReference>
<feature type="signal peptide" evidence="4">
    <location>
        <begin position="1"/>
        <end position="31"/>
    </location>
</feature>
<protein>
    <submittedName>
        <fullName evidence="5">Extracellular solute-binding protein</fullName>
    </submittedName>
</protein>
<evidence type="ECO:0000256" key="2">
    <source>
        <dbReference type="ARBA" id="ARBA00022448"/>
    </source>
</evidence>
<reference evidence="5 6" key="1">
    <citation type="submission" date="2020-11" db="EMBL/GenBank/DDBJ databases">
        <title>Actinomyces sp. ZJ750.</title>
        <authorList>
            <person name="Zhou J."/>
        </authorList>
    </citation>
    <scope>NUCLEOTIDE SEQUENCE [LARGE SCALE GENOMIC DNA]</scope>
    <source>
        <strain evidence="5 6">ZJ750</strain>
    </source>
</reference>
<comment type="similarity">
    <text evidence="1">Belongs to the bacterial solute-binding protein 1 family.</text>
</comment>
<dbReference type="InterPro" id="IPR006059">
    <property type="entry name" value="SBP"/>
</dbReference>
<dbReference type="PANTHER" id="PTHR30061">
    <property type="entry name" value="MALTOSE-BINDING PERIPLASMIC PROTEIN"/>
    <property type="match status" value="1"/>
</dbReference>
<feature type="chain" id="PRO_5032350087" evidence="4">
    <location>
        <begin position="32"/>
        <end position="416"/>
    </location>
</feature>
<accession>A0A7T0LJ26</accession>
<dbReference type="GO" id="GO:0055052">
    <property type="term" value="C:ATP-binding cassette (ABC) transporter complex, substrate-binding subunit-containing"/>
    <property type="evidence" value="ECO:0007669"/>
    <property type="project" value="TreeGrafter"/>
</dbReference>
<gene>
    <name evidence="5" type="ORF">ID810_07840</name>
</gene>
<dbReference type="AlphaFoldDB" id="A0A7T0LJ26"/>
<dbReference type="Gene3D" id="3.40.190.10">
    <property type="entry name" value="Periplasmic binding protein-like II"/>
    <property type="match status" value="1"/>
</dbReference>
<organism evidence="5 6">
    <name type="scientific">Actinomyces respiraculi</name>
    <dbReference type="NCBI Taxonomy" id="2744574"/>
    <lineage>
        <taxon>Bacteria</taxon>
        <taxon>Bacillati</taxon>
        <taxon>Actinomycetota</taxon>
        <taxon>Actinomycetes</taxon>
        <taxon>Actinomycetales</taxon>
        <taxon>Actinomycetaceae</taxon>
        <taxon>Actinomyces</taxon>
    </lineage>
</organism>